<feature type="non-terminal residue" evidence="2">
    <location>
        <position position="1352"/>
    </location>
</feature>
<accession>A0A0S4IMU9</accession>
<keyword evidence="3" id="KW-1185">Reference proteome</keyword>
<feature type="compositionally biased region" description="Low complexity" evidence="1">
    <location>
        <begin position="267"/>
        <end position="284"/>
    </location>
</feature>
<organism evidence="2 3">
    <name type="scientific">Bodo saltans</name>
    <name type="common">Flagellated protozoan</name>
    <dbReference type="NCBI Taxonomy" id="75058"/>
    <lineage>
        <taxon>Eukaryota</taxon>
        <taxon>Discoba</taxon>
        <taxon>Euglenozoa</taxon>
        <taxon>Kinetoplastea</taxon>
        <taxon>Metakinetoplastina</taxon>
        <taxon>Eubodonida</taxon>
        <taxon>Bodonidae</taxon>
        <taxon>Bodo</taxon>
    </lineage>
</organism>
<feature type="region of interest" description="Disordered" evidence="1">
    <location>
        <begin position="584"/>
        <end position="607"/>
    </location>
</feature>
<proteinExistence type="predicted"/>
<sequence>MRRYAGAAATMVCPLKSCPSRLSTGAAAAASPTIDSGRTHRGQQDHENDLSERRRLKFLSAQRRYVESSFRNNFLPFCGGDALRHEEVDKQAAAMGNVAIDNNSSSTSLSSSSPSSASSHRRPHPMIELSAVGNSRWSAAFRWRVSPTLSVVVQGTLRVENVVSTTKEEARYRMMAAVLLLLPNPAAVKRFLEVLEYRDVVAIDAAHRGVNVGWELVLHSEPFKAPLSHNDVERDEDDDIEAKEAMRVLAEPRAAKNRSGRAGGTCSTSSSSASSSEPNSASMSHAVAMMSRSITPSSLGYRVSIQSALPAFLEESLSNDKQHIIRGTLSSASSVDMTERVQTDENSESSTVLYTEMSTSTSPSMFVMVRDAAKHALARLAAESSVLMYLRLGAATQRELSTVTSMMGVSGDLFSVGSSVQPSSLLVQEFTAESTTPSDVQQQRRCDVAVPSTTAMHFASLSNHYLRTQLLSSFDSSATSSTNLPLLLPSMGFFFEEQEPSLDAPIIDSSAAASTKAVFNYSGYTNAAIRPLVPFTLSSSTTTKHHMAHSLSRFHSRHQFLKLEVPQVGVIDFVSRCKRETSQQRRRFHRHHPGDYHRATDEEGAEEVNKSDAGLGLLSDLGVLLPSVTELSSSSSVGSPTTYRWNDVHTLAAVTSAASVSSSNSALHRIAANRKNIGAGSGERAALASSQPTLGPIKADIVGEALLGCPLSTFALPHAHDVSSVGANAPLCLGRPYAALITSAVSTALLTEMLRTAGEMRVHFQRATTTNFSRSPQSADVSGGSVHAETTTTPSEDVGGADDVSASPSLFVHEDRTMDIPDVILMFQVIRETLLQSRDVVPTLTVTQNVNYSVTPHLVAIGLRGEGPQQIPVTTTCVLEWPVSTTTTSSTTTSSGSVHEKSSGGKSSSGPPPTGHHSSGSSPQATTMQYLRIERSSASTTAASTTSDSGSVSPTNLLRPGAGPLPLLIECVCALYRLIVTLSEHRFRDVSKSKSKYSSRELRQSRDAIVAAAIEFLERQSPTADGVPPGATTNSQEKRPEVLKRHAMLQNAIDPTTSFIATPTMIAHDVTKKQKFLDFLMFHWFGAVPQEKYFWIKKNELSEASGLSHTKQPQQTADGIGPVITKTSPALMNSSAAAGVDQTNRLSMYRGQLIYDVLGNRVLMAAVHAKTPLDAHRALLDSATLLNAPSSAGTTDQRWGNRSRKNRTFQRNNAKLPELLDNPTNSTTPASVPGTPVAFLPEPTQRYSLLVSNGPLLSPLTFYLQALAKLGCRAQLFSTAAATVAFVIFRSVGPKLSTAPEQKLDEALSIEKAFCAATTADRIKRLKEAGVVASCEIRPYNVNDSVVSSDQD</sequence>
<feature type="compositionally biased region" description="Low complexity" evidence="1">
    <location>
        <begin position="885"/>
        <end position="897"/>
    </location>
</feature>
<feature type="region of interest" description="Disordered" evidence="1">
    <location>
        <begin position="768"/>
        <end position="806"/>
    </location>
</feature>
<evidence type="ECO:0000313" key="2">
    <source>
        <dbReference type="EMBL" id="CUF54543.1"/>
    </source>
</evidence>
<protein>
    <submittedName>
        <fullName evidence="2">Uncharacterized protein</fullName>
    </submittedName>
</protein>
<feature type="compositionally biased region" description="Low complexity" evidence="1">
    <location>
        <begin position="104"/>
        <end position="118"/>
    </location>
</feature>
<feature type="region of interest" description="Disordered" evidence="1">
    <location>
        <begin position="250"/>
        <end position="284"/>
    </location>
</feature>
<feature type="compositionally biased region" description="Low complexity" evidence="1">
    <location>
        <begin position="904"/>
        <end position="922"/>
    </location>
</feature>
<feature type="compositionally biased region" description="Low complexity" evidence="1">
    <location>
        <begin position="936"/>
        <end position="956"/>
    </location>
</feature>
<feature type="compositionally biased region" description="Polar residues" evidence="1">
    <location>
        <begin position="768"/>
        <end position="780"/>
    </location>
</feature>
<feature type="region of interest" description="Disordered" evidence="1">
    <location>
        <begin position="101"/>
        <end position="123"/>
    </location>
</feature>
<feature type="region of interest" description="Disordered" evidence="1">
    <location>
        <begin position="885"/>
        <end position="956"/>
    </location>
</feature>
<dbReference type="EMBL" id="CYKH01000351">
    <property type="protein sequence ID" value="CUF54543.1"/>
    <property type="molecule type" value="Genomic_DNA"/>
</dbReference>
<dbReference type="Proteomes" id="UP000051952">
    <property type="component" value="Unassembled WGS sequence"/>
</dbReference>
<feature type="region of interest" description="Disordered" evidence="1">
    <location>
        <begin position="29"/>
        <end position="53"/>
    </location>
</feature>
<reference evidence="3" key="1">
    <citation type="submission" date="2015-09" db="EMBL/GenBank/DDBJ databases">
        <authorList>
            <consortium name="Pathogen Informatics"/>
        </authorList>
    </citation>
    <scope>NUCLEOTIDE SEQUENCE [LARGE SCALE GENOMIC DNA]</scope>
    <source>
        <strain evidence="3">Lake Konstanz</strain>
    </source>
</reference>
<feature type="compositionally biased region" description="Basic and acidic residues" evidence="1">
    <location>
        <begin position="42"/>
        <end position="53"/>
    </location>
</feature>
<evidence type="ECO:0000256" key="1">
    <source>
        <dbReference type="SAM" id="MobiDB-lite"/>
    </source>
</evidence>
<dbReference type="VEuPathDB" id="TriTrypDB:BSAL_63405"/>
<gene>
    <name evidence="2" type="ORF">BSAL_63405</name>
</gene>
<evidence type="ECO:0000313" key="3">
    <source>
        <dbReference type="Proteomes" id="UP000051952"/>
    </source>
</evidence>
<name>A0A0S4IMU9_BODSA</name>